<dbReference type="OrthoDB" id="749597at2759"/>
<gene>
    <name evidence="1" type="ORF">HPP92_003669</name>
</gene>
<keyword evidence="2" id="KW-1185">Reference proteome</keyword>
<evidence type="ECO:0000313" key="2">
    <source>
        <dbReference type="Proteomes" id="UP000636800"/>
    </source>
</evidence>
<comment type="caution">
    <text evidence="1">The sequence shown here is derived from an EMBL/GenBank/DDBJ whole genome shotgun (WGS) entry which is preliminary data.</text>
</comment>
<dbReference type="EMBL" id="JADCNL010000001">
    <property type="protein sequence ID" value="KAG0498978.1"/>
    <property type="molecule type" value="Genomic_DNA"/>
</dbReference>
<name>A0A835S7Y3_VANPL</name>
<dbReference type="InterPro" id="IPR038375">
    <property type="entry name" value="NDUFAF7_sf"/>
</dbReference>
<reference evidence="1 2" key="1">
    <citation type="journal article" date="2020" name="Nat. Food">
        <title>A phased Vanilla planifolia genome enables genetic improvement of flavour and production.</title>
        <authorList>
            <person name="Hasing T."/>
            <person name="Tang H."/>
            <person name="Brym M."/>
            <person name="Khazi F."/>
            <person name="Huang T."/>
            <person name="Chambers A.H."/>
        </authorList>
    </citation>
    <scope>NUCLEOTIDE SEQUENCE [LARGE SCALE GENOMIC DNA]</scope>
    <source>
        <tissue evidence="1">Leaf</tissue>
    </source>
</reference>
<dbReference type="InterPro" id="IPR029063">
    <property type="entry name" value="SAM-dependent_MTases_sf"/>
</dbReference>
<dbReference type="AlphaFoldDB" id="A0A835S7Y3"/>
<dbReference type="Gene3D" id="3.40.50.12710">
    <property type="match status" value="1"/>
</dbReference>
<proteinExistence type="predicted"/>
<accession>A0A835S7Y3</accession>
<protein>
    <submittedName>
        <fullName evidence="1">Uncharacterized protein</fullName>
    </submittedName>
</protein>
<organism evidence="1 2">
    <name type="scientific">Vanilla planifolia</name>
    <name type="common">Vanilla</name>
    <dbReference type="NCBI Taxonomy" id="51239"/>
    <lineage>
        <taxon>Eukaryota</taxon>
        <taxon>Viridiplantae</taxon>
        <taxon>Streptophyta</taxon>
        <taxon>Embryophyta</taxon>
        <taxon>Tracheophyta</taxon>
        <taxon>Spermatophyta</taxon>
        <taxon>Magnoliopsida</taxon>
        <taxon>Liliopsida</taxon>
        <taxon>Asparagales</taxon>
        <taxon>Orchidaceae</taxon>
        <taxon>Vanilloideae</taxon>
        <taxon>Vanilleae</taxon>
        <taxon>Vanilla</taxon>
    </lineage>
</organism>
<sequence length="62" mass="7094">MEEVLMNPHCGFYINRDVFGAGGDFITSVEMIVVWTMCLWEQRWPSSVNSVELDPERGMLIG</sequence>
<dbReference type="Proteomes" id="UP000636800">
    <property type="component" value="Chromosome 1"/>
</dbReference>
<dbReference type="SUPFAM" id="SSF53335">
    <property type="entry name" value="S-adenosyl-L-methionine-dependent methyltransferases"/>
    <property type="match status" value="1"/>
</dbReference>
<evidence type="ECO:0000313" key="1">
    <source>
        <dbReference type="EMBL" id="KAG0498978.1"/>
    </source>
</evidence>